<accession>A0A1J5QTK5</accession>
<dbReference type="InterPro" id="IPR021847">
    <property type="entry name" value="DUF3443"/>
</dbReference>
<evidence type="ECO:0000313" key="1">
    <source>
        <dbReference type="EMBL" id="OIQ80827.1"/>
    </source>
</evidence>
<organism evidence="1">
    <name type="scientific">mine drainage metagenome</name>
    <dbReference type="NCBI Taxonomy" id="410659"/>
    <lineage>
        <taxon>unclassified sequences</taxon>
        <taxon>metagenomes</taxon>
        <taxon>ecological metagenomes</taxon>
    </lineage>
</organism>
<dbReference type="AlphaFoldDB" id="A0A1J5QTK5"/>
<evidence type="ECO:0008006" key="2">
    <source>
        <dbReference type="Google" id="ProtNLM"/>
    </source>
</evidence>
<protein>
    <recommendedName>
        <fullName evidence="2">DUF3443 domain-containing protein</fullName>
    </recommendedName>
</protein>
<dbReference type="PROSITE" id="PS51257">
    <property type="entry name" value="PROKAR_LIPOPROTEIN"/>
    <property type="match status" value="1"/>
</dbReference>
<comment type="caution">
    <text evidence="1">The sequence shown here is derived from an EMBL/GenBank/DDBJ whole genome shotgun (WGS) entry which is preliminary data.</text>
</comment>
<proteinExistence type="predicted"/>
<gene>
    <name evidence="1" type="ORF">GALL_374130</name>
</gene>
<name>A0A1J5QTK5_9ZZZZ</name>
<reference evidence="1" key="1">
    <citation type="submission" date="2016-10" db="EMBL/GenBank/DDBJ databases">
        <title>Sequence of Gallionella enrichment culture.</title>
        <authorList>
            <person name="Poehlein A."/>
            <person name="Muehling M."/>
            <person name="Daniel R."/>
        </authorList>
    </citation>
    <scope>NUCLEOTIDE SEQUENCE</scope>
</reference>
<sequence length="422" mass="43562">MRLLIRLLCAFFAISSVVFLSACGGGGTAPTASSSAPQATFNQIPVTVEQFNPNNPYPNRPYVTVTVCDGAGNCQSIDHVLLDTGSTGLRLMPGVLDLQLPAQDNPTGGVAAECAQFGAGYFWGAQRLATIRMAGDVATDISITVAGDASIPAVAPTGCTATGPNVLTLPTEFKGILGIGQQQRDCGSFCAQSADGQLYFSCTGGASGSCTPSTMPLNQQTANPVSMFATDNNGTVLSFPAAAQPQATLTGTLTFGIGTQADNQISGQQVYRPVTDNVFWPSLGANIGGVASFAFLDSGTNAYLIAQTGTPPVPSSPPYLQAISGLAVCGQPGGPFCPSVPANVQVRLNGLTGDPSSMQNITLADPTMAFQQNQAVIPNLGFQNNFITSYAILGLPFFYGRSVMTAIDGMPTPYGMGPYWAF</sequence>
<dbReference type="Pfam" id="PF11925">
    <property type="entry name" value="DUF3443"/>
    <property type="match status" value="1"/>
</dbReference>
<dbReference type="EMBL" id="MLJW01001006">
    <property type="protein sequence ID" value="OIQ80827.1"/>
    <property type="molecule type" value="Genomic_DNA"/>
</dbReference>